<feature type="compositionally biased region" description="Basic and acidic residues" evidence="1">
    <location>
        <begin position="77"/>
        <end position="89"/>
    </location>
</feature>
<evidence type="ECO:0000256" key="1">
    <source>
        <dbReference type="SAM" id="MobiDB-lite"/>
    </source>
</evidence>
<feature type="region of interest" description="Disordered" evidence="1">
    <location>
        <begin position="1"/>
        <end position="89"/>
    </location>
</feature>
<dbReference type="EMBL" id="HACG01052157">
    <property type="protein sequence ID" value="CEK99028.1"/>
    <property type="molecule type" value="Transcribed_RNA"/>
</dbReference>
<accession>A0A0B7C1E3</accession>
<organism evidence="2">
    <name type="scientific">Arion vulgaris</name>
    <dbReference type="NCBI Taxonomy" id="1028688"/>
    <lineage>
        <taxon>Eukaryota</taxon>
        <taxon>Metazoa</taxon>
        <taxon>Spiralia</taxon>
        <taxon>Lophotrochozoa</taxon>
        <taxon>Mollusca</taxon>
        <taxon>Gastropoda</taxon>
        <taxon>Heterobranchia</taxon>
        <taxon>Euthyneura</taxon>
        <taxon>Panpulmonata</taxon>
        <taxon>Eupulmonata</taxon>
        <taxon>Stylommatophora</taxon>
        <taxon>Helicina</taxon>
        <taxon>Arionoidea</taxon>
        <taxon>Arionidae</taxon>
        <taxon>Arion</taxon>
    </lineage>
</organism>
<feature type="non-terminal residue" evidence="2">
    <location>
        <position position="1"/>
    </location>
</feature>
<protein>
    <submittedName>
        <fullName evidence="2">Uncharacterized protein</fullName>
    </submittedName>
</protein>
<reference evidence="2" key="1">
    <citation type="submission" date="2014-12" db="EMBL/GenBank/DDBJ databases">
        <title>Insight into the proteome of Arion vulgaris.</title>
        <authorList>
            <person name="Aradska J."/>
            <person name="Bulat T."/>
            <person name="Smidak R."/>
            <person name="Sarate P."/>
            <person name="Gangsoo J."/>
            <person name="Sialana F."/>
            <person name="Bilban M."/>
            <person name="Lubec G."/>
        </authorList>
    </citation>
    <scope>NUCLEOTIDE SEQUENCE</scope>
    <source>
        <tissue evidence="2">Skin</tissue>
    </source>
</reference>
<proteinExistence type="predicted"/>
<evidence type="ECO:0000313" key="2">
    <source>
        <dbReference type="EMBL" id="CEK99028.1"/>
    </source>
</evidence>
<feature type="non-terminal residue" evidence="2">
    <location>
        <position position="89"/>
    </location>
</feature>
<dbReference type="AlphaFoldDB" id="A0A0B7C1E3"/>
<name>A0A0B7C1E3_9EUPU</name>
<feature type="compositionally biased region" description="Low complexity" evidence="1">
    <location>
        <begin position="14"/>
        <end position="29"/>
    </location>
</feature>
<feature type="compositionally biased region" description="Polar residues" evidence="1">
    <location>
        <begin position="55"/>
        <end position="70"/>
    </location>
</feature>
<gene>
    <name evidence="2" type="primary">ORF220226</name>
</gene>
<sequence length="89" mass="9945">QAFLFRPVRETAGTSSSTTSISSSSIPLHHLQDRQQQHLEQNSMDSALSLHHPQPEQSDMVSDSGNQTGNDIYMSDSEMRDHSEVMDKT</sequence>